<evidence type="ECO:0000313" key="3">
    <source>
        <dbReference type="Proteomes" id="UP000823775"/>
    </source>
</evidence>
<sequence>MLEDAFIEAHTGAKKRERILLPPILDEWMAEAFNKGINQRSSSAYSKLKKNLLKFSATTWIDIHNRYESKIRVEDDQLDPSTSLRSIGRNHLKKLELRFKASKGEISIIHPTERSRDRIDREHNGQYFQSSERLRFDRRNDHSQNNRSLLNKEGPPTLGLNNI</sequence>
<dbReference type="EMBL" id="JACEIK010004370">
    <property type="protein sequence ID" value="MCD9645219.1"/>
    <property type="molecule type" value="Genomic_DNA"/>
</dbReference>
<evidence type="ECO:0000313" key="2">
    <source>
        <dbReference type="EMBL" id="MCD9645219.1"/>
    </source>
</evidence>
<gene>
    <name evidence="2" type="ORF">HAX54_033986</name>
</gene>
<feature type="region of interest" description="Disordered" evidence="1">
    <location>
        <begin position="134"/>
        <end position="163"/>
    </location>
</feature>
<comment type="caution">
    <text evidence="2">The sequence shown here is derived from an EMBL/GenBank/DDBJ whole genome shotgun (WGS) entry which is preliminary data.</text>
</comment>
<reference evidence="2 3" key="1">
    <citation type="journal article" date="2021" name="BMC Genomics">
        <title>Datura genome reveals duplications of psychoactive alkaloid biosynthetic genes and high mutation rate following tissue culture.</title>
        <authorList>
            <person name="Rajewski A."/>
            <person name="Carter-House D."/>
            <person name="Stajich J."/>
            <person name="Litt A."/>
        </authorList>
    </citation>
    <scope>NUCLEOTIDE SEQUENCE [LARGE SCALE GENOMIC DNA]</scope>
    <source>
        <strain evidence="2">AR-01</strain>
    </source>
</reference>
<feature type="compositionally biased region" description="Basic and acidic residues" evidence="1">
    <location>
        <begin position="134"/>
        <end position="144"/>
    </location>
</feature>
<evidence type="ECO:0000256" key="1">
    <source>
        <dbReference type="SAM" id="MobiDB-lite"/>
    </source>
</evidence>
<proteinExistence type="predicted"/>
<organism evidence="2 3">
    <name type="scientific">Datura stramonium</name>
    <name type="common">Jimsonweed</name>
    <name type="synonym">Common thornapple</name>
    <dbReference type="NCBI Taxonomy" id="4076"/>
    <lineage>
        <taxon>Eukaryota</taxon>
        <taxon>Viridiplantae</taxon>
        <taxon>Streptophyta</taxon>
        <taxon>Embryophyta</taxon>
        <taxon>Tracheophyta</taxon>
        <taxon>Spermatophyta</taxon>
        <taxon>Magnoliopsida</taxon>
        <taxon>eudicotyledons</taxon>
        <taxon>Gunneridae</taxon>
        <taxon>Pentapetalae</taxon>
        <taxon>asterids</taxon>
        <taxon>lamiids</taxon>
        <taxon>Solanales</taxon>
        <taxon>Solanaceae</taxon>
        <taxon>Solanoideae</taxon>
        <taxon>Datureae</taxon>
        <taxon>Datura</taxon>
    </lineage>
</organism>
<keyword evidence="3" id="KW-1185">Reference proteome</keyword>
<name>A0ABS8VGS0_DATST</name>
<protein>
    <submittedName>
        <fullName evidence="2">Uncharacterized protein</fullName>
    </submittedName>
</protein>
<dbReference type="Proteomes" id="UP000823775">
    <property type="component" value="Unassembled WGS sequence"/>
</dbReference>
<accession>A0ABS8VGS0</accession>